<evidence type="ECO:0000259" key="3">
    <source>
        <dbReference type="Pfam" id="PF01551"/>
    </source>
</evidence>
<reference evidence="4 5" key="1">
    <citation type="submission" date="2024-01" db="EMBL/GenBank/DDBJ databases">
        <title>Genome insights into Plantactinospora sonchi sp. nov.</title>
        <authorList>
            <person name="Wang L."/>
        </authorList>
    </citation>
    <scope>NUCLEOTIDE SEQUENCE [LARGE SCALE GENOMIC DNA]</scope>
    <source>
        <strain evidence="4 5">NEAU-QY2</strain>
    </source>
</reference>
<dbReference type="Gene3D" id="2.70.70.10">
    <property type="entry name" value="Glucose Permease (Domain IIA)"/>
    <property type="match status" value="1"/>
</dbReference>
<dbReference type="CDD" id="cd12797">
    <property type="entry name" value="M23_peptidase"/>
    <property type="match status" value="1"/>
</dbReference>
<accession>A0ABU7S3H7</accession>
<feature type="compositionally biased region" description="Low complexity" evidence="1">
    <location>
        <begin position="116"/>
        <end position="142"/>
    </location>
</feature>
<feature type="compositionally biased region" description="Low complexity" evidence="1">
    <location>
        <begin position="99"/>
        <end position="108"/>
    </location>
</feature>
<evidence type="ECO:0000313" key="4">
    <source>
        <dbReference type="EMBL" id="MEE6263306.1"/>
    </source>
</evidence>
<comment type="caution">
    <text evidence="4">The sequence shown here is derived from an EMBL/GenBank/DDBJ whole genome shotgun (WGS) entry which is preliminary data.</text>
</comment>
<feature type="transmembrane region" description="Helical" evidence="2">
    <location>
        <begin position="63"/>
        <end position="85"/>
    </location>
</feature>
<dbReference type="InterPro" id="IPR011055">
    <property type="entry name" value="Dup_hybrid_motif"/>
</dbReference>
<keyword evidence="2" id="KW-1133">Transmembrane helix</keyword>
<protein>
    <submittedName>
        <fullName evidence="4">Peptidoglycan DD-metalloendopeptidase family protein</fullName>
    </submittedName>
</protein>
<gene>
    <name evidence="4" type="ORF">V1633_32995</name>
</gene>
<dbReference type="EMBL" id="JAZGQK010000036">
    <property type="protein sequence ID" value="MEE6263306.1"/>
    <property type="molecule type" value="Genomic_DNA"/>
</dbReference>
<keyword evidence="2" id="KW-0472">Membrane</keyword>
<dbReference type="InterPro" id="IPR016047">
    <property type="entry name" value="M23ase_b-sheet_dom"/>
</dbReference>
<sequence length="292" mass="29516">MKGPAVPENDPILPETNADPATTGAADDPAAGERPAYPTVRRLPGVLAGRLGFRIAGQRGLRVAGLVGLLGLAIVGVSTATLVGADGGDTPSRVTVAQDEAARAAAAQRADRSAREAPTTGVPTPAPTASPSATATAPTTPRATRKASKASKASTAKPKRPAWVNPMPGAPVTSCYGMRWGALHAGIDLAMPSGTPIHAAGAGTVVTAGPAYTGYGISVVIDHGNGYLTHYAHQSRVAVSVGQKVSAGQVIGYEGATGDATGPHLHFEVHKGLWNQVDPAPWMRARGVDLGC</sequence>
<dbReference type="Proteomes" id="UP001332243">
    <property type="component" value="Unassembled WGS sequence"/>
</dbReference>
<organism evidence="4 5">
    <name type="scientific">Plantactinospora sonchi</name>
    <dbReference type="NCBI Taxonomy" id="1544735"/>
    <lineage>
        <taxon>Bacteria</taxon>
        <taxon>Bacillati</taxon>
        <taxon>Actinomycetota</taxon>
        <taxon>Actinomycetes</taxon>
        <taxon>Micromonosporales</taxon>
        <taxon>Micromonosporaceae</taxon>
        <taxon>Plantactinospora</taxon>
    </lineage>
</organism>
<dbReference type="RefSeq" id="WP_331218239.1">
    <property type="nucleotide sequence ID" value="NZ_JAZGQK010000036.1"/>
</dbReference>
<dbReference type="InterPro" id="IPR050570">
    <property type="entry name" value="Cell_wall_metabolism_enzyme"/>
</dbReference>
<proteinExistence type="predicted"/>
<dbReference type="SUPFAM" id="SSF51261">
    <property type="entry name" value="Duplicated hybrid motif"/>
    <property type="match status" value="1"/>
</dbReference>
<evidence type="ECO:0000256" key="2">
    <source>
        <dbReference type="SAM" id="Phobius"/>
    </source>
</evidence>
<feature type="region of interest" description="Disordered" evidence="1">
    <location>
        <begin position="1"/>
        <end position="37"/>
    </location>
</feature>
<dbReference type="PANTHER" id="PTHR21666:SF270">
    <property type="entry name" value="MUREIN HYDROLASE ACTIVATOR ENVC"/>
    <property type="match status" value="1"/>
</dbReference>
<feature type="domain" description="M23ase beta-sheet core" evidence="3">
    <location>
        <begin position="183"/>
        <end position="279"/>
    </location>
</feature>
<dbReference type="PANTHER" id="PTHR21666">
    <property type="entry name" value="PEPTIDASE-RELATED"/>
    <property type="match status" value="1"/>
</dbReference>
<name>A0ABU7S3H7_9ACTN</name>
<keyword evidence="5" id="KW-1185">Reference proteome</keyword>
<dbReference type="Pfam" id="PF01551">
    <property type="entry name" value="Peptidase_M23"/>
    <property type="match status" value="1"/>
</dbReference>
<keyword evidence="2" id="KW-0812">Transmembrane</keyword>
<evidence type="ECO:0000313" key="5">
    <source>
        <dbReference type="Proteomes" id="UP001332243"/>
    </source>
</evidence>
<evidence type="ECO:0000256" key="1">
    <source>
        <dbReference type="SAM" id="MobiDB-lite"/>
    </source>
</evidence>
<feature type="compositionally biased region" description="Low complexity" evidence="1">
    <location>
        <begin position="18"/>
        <end position="29"/>
    </location>
</feature>
<feature type="region of interest" description="Disordered" evidence="1">
    <location>
        <begin position="99"/>
        <end position="165"/>
    </location>
</feature>